<evidence type="ECO:0000256" key="3">
    <source>
        <dbReference type="ARBA" id="ARBA00006171"/>
    </source>
</evidence>
<dbReference type="InterPro" id="IPR036412">
    <property type="entry name" value="HAD-like_sf"/>
</dbReference>
<sequence>MNRLKATRLKALLFDKDGTLVDFAITWNGAAASVLATLAGEDDALHARLADILHFDRDTRAIRSSSPFIGGTIVDIAAEFAPTIGIASDDAFVRRLEQLFNAGALASVAPIGDPASLLTLLKAEGYLLGIVTNDTESGARAQAGKLGLDHLFDAVIGYDSGHGRKPDPGQIHAFLDAFGIAPGEAALIGDTLHDLDAARAAGVLAVGVASGYLSAEALAPHADHVIGSIMALPELLNILDHEAAGGPAA</sequence>
<dbReference type="EMBL" id="JAUSWJ010000001">
    <property type="protein sequence ID" value="MDQ0514902.1"/>
    <property type="molecule type" value="Genomic_DNA"/>
</dbReference>
<dbReference type="RefSeq" id="WP_266281657.1">
    <property type="nucleotide sequence ID" value="NZ_JAPKNF010000001.1"/>
</dbReference>
<keyword evidence="5" id="KW-0378">Hydrolase</keyword>
<dbReference type="InterPro" id="IPR006439">
    <property type="entry name" value="HAD-SF_hydro_IA"/>
</dbReference>
<gene>
    <name evidence="5" type="ORF">QO015_000515</name>
</gene>
<dbReference type="SFLD" id="SFLDG01129">
    <property type="entry name" value="C1.5:_HAD__Beta-PGM__Phosphata"/>
    <property type="match status" value="1"/>
</dbReference>
<dbReference type="SUPFAM" id="SSF56784">
    <property type="entry name" value="HAD-like"/>
    <property type="match status" value="1"/>
</dbReference>
<protein>
    <recommendedName>
        <fullName evidence="4">phosphoglycolate phosphatase</fullName>
        <ecNumber evidence="4">3.1.3.18</ecNumber>
    </recommendedName>
</protein>
<comment type="pathway">
    <text evidence="2">Organic acid metabolism; glycolate biosynthesis; glycolate from 2-phosphoglycolate: step 1/1.</text>
</comment>
<dbReference type="InterPro" id="IPR041492">
    <property type="entry name" value="HAD_2"/>
</dbReference>
<comment type="catalytic activity">
    <reaction evidence="1">
        <text>2-phosphoglycolate + H2O = glycolate + phosphate</text>
        <dbReference type="Rhea" id="RHEA:14369"/>
        <dbReference type="ChEBI" id="CHEBI:15377"/>
        <dbReference type="ChEBI" id="CHEBI:29805"/>
        <dbReference type="ChEBI" id="CHEBI:43474"/>
        <dbReference type="ChEBI" id="CHEBI:58033"/>
        <dbReference type="EC" id="3.1.3.18"/>
    </reaction>
</comment>
<dbReference type="GO" id="GO:0008967">
    <property type="term" value="F:phosphoglycolate phosphatase activity"/>
    <property type="evidence" value="ECO:0007669"/>
    <property type="project" value="UniProtKB-EC"/>
</dbReference>
<evidence type="ECO:0000313" key="6">
    <source>
        <dbReference type="Proteomes" id="UP001223743"/>
    </source>
</evidence>
<dbReference type="PANTHER" id="PTHR43434:SF1">
    <property type="entry name" value="PHOSPHOGLYCOLATE PHOSPHATASE"/>
    <property type="match status" value="1"/>
</dbReference>
<comment type="caution">
    <text evidence="5">The sequence shown here is derived from an EMBL/GenBank/DDBJ whole genome shotgun (WGS) entry which is preliminary data.</text>
</comment>
<organism evidence="5 6">
    <name type="scientific">Kaistia geumhonensis</name>
    <dbReference type="NCBI Taxonomy" id="410839"/>
    <lineage>
        <taxon>Bacteria</taxon>
        <taxon>Pseudomonadati</taxon>
        <taxon>Pseudomonadota</taxon>
        <taxon>Alphaproteobacteria</taxon>
        <taxon>Hyphomicrobiales</taxon>
        <taxon>Kaistiaceae</taxon>
        <taxon>Kaistia</taxon>
    </lineage>
</organism>
<dbReference type="InterPro" id="IPR023214">
    <property type="entry name" value="HAD_sf"/>
</dbReference>
<dbReference type="PRINTS" id="PR00413">
    <property type="entry name" value="HADHALOGNASE"/>
</dbReference>
<dbReference type="NCBIfam" id="TIGR01549">
    <property type="entry name" value="HAD-SF-IA-v1"/>
    <property type="match status" value="1"/>
</dbReference>
<accession>A0ABU0M1R8</accession>
<reference evidence="5 6" key="1">
    <citation type="submission" date="2023-07" db="EMBL/GenBank/DDBJ databases">
        <title>Genomic Encyclopedia of Type Strains, Phase IV (KMG-IV): sequencing the most valuable type-strain genomes for metagenomic binning, comparative biology and taxonomic classification.</title>
        <authorList>
            <person name="Goeker M."/>
        </authorList>
    </citation>
    <scope>NUCLEOTIDE SEQUENCE [LARGE SCALE GENOMIC DNA]</scope>
    <source>
        <strain evidence="5 6">B1-1</strain>
    </source>
</reference>
<evidence type="ECO:0000313" key="5">
    <source>
        <dbReference type="EMBL" id="MDQ0514902.1"/>
    </source>
</evidence>
<dbReference type="Gene3D" id="1.10.150.240">
    <property type="entry name" value="Putative phosphatase, domain 2"/>
    <property type="match status" value="1"/>
</dbReference>
<evidence type="ECO:0000256" key="1">
    <source>
        <dbReference type="ARBA" id="ARBA00000830"/>
    </source>
</evidence>
<dbReference type="PANTHER" id="PTHR43434">
    <property type="entry name" value="PHOSPHOGLYCOLATE PHOSPHATASE"/>
    <property type="match status" value="1"/>
</dbReference>
<comment type="similarity">
    <text evidence="3">Belongs to the HAD-like hydrolase superfamily. CbbY/CbbZ/Gph/YieH family.</text>
</comment>
<evidence type="ECO:0000256" key="2">
    <source>
        <dbReference type="ARBA" id="ARBA00004818"/>
    </source>
</evidence>
<dbReference type="Proteomes" id="UP001223743">
    <property type="component" value="Unassembled WGS sequence"/>
</dbReference>
<dbReference type="InterPro" id="IPR050155">
    <property type="entry name" value="HAD-like_hydrolase_sf"/>
</dbReference>
<dbReference type="SFLD" id="SFLDS00003">
    <property type="entry name" value="Haloacid_Dehalogenase"/>
    <property type="match status" value="1"/>
</dbReference>
<evidence type="ECO:0000256" key="4">
    <source>
        <dbReference type="ARBA" id="ARBA00013078"/>
    </source>
</evidence>
<name>A0ABU0M1R8_9HYPH</name>
<dbReference type="Pfam" id="PF13419">
    <property type="entry name" value="HAD_2"/>
    <property type="match status" value="1"/>
</dbReference>
<dbReference type="EC" id="3.1.3.18" evidence="4"/>
<keyword evidence="6" id="KW-1185">Reference proteome</keyword>
<proteinExistence type="inferred from homology"/>
<dbReference type="Gene3D" id="3.40.50.1000">
    <property type="entry name" value="HAD superfamily/HAD-like"/>
    <property type="match status" value="1"/>
</dbReference>
<dbReference type="InterPro" id="IPR023198">
    <property type="entry name" value="PGP-like_dom2"/>
</dbReference>